<dbReference type="RefSeq" id="WP_154458609.1">
    <property type="nucleotide sequence ID" value="NZ_VUMV01000008.1"/>
</dbReference>
<dbReference type="Pfam" id="PF08817">
    <property type="entry name" value="YukD"/>
    <property type="match status" value="1"/>
</dbReference>
<sequence>MVLIDVDFPALGETMNFRVDETVPISGIIDELASLVCQKLQEPVGFQTNSFLLCNADTQEILNPEKKLAEYGIENGTRLLLV</sequence>
<dbReference type="AlphaFoldDB" id="A0A7X2P9G1"/>
<dbReference type="Proteomes" id="UP000466864">
    <property type="component" value="Unassembled WGS sequence"/>
</dbReference>
<dbReference type="Gene3D" id="3.10.20.90">
    <property type="entry name" value="Phosphatidylinositol 3-kinase Catalytic Subunit, Chain A, domain 1"/>
    <property type="match status" value="1"/>
</dbReference>
<dbReference type="InterPro" id="IPR024962">
    <property type="entry name" value="YukD-like"/>
</dbReference>
<evidence type="ECO:0000313" key="1">
    <source>
        <dbReference type="EMBL" id="MST82692.1"/>
    </source>
</evidence>
<organism evidence="1 2">
    <name type="scientific">Bilifractor porci</name>
    <dbReference type="NCBI Taxonomy" id="2606636"/>
    <lineage>
        <taxon>Bacteria</taxon>
        <taxon>Bacillati</taxon>
        <taxon>Bacillota</taxon>
        <taxon>Clostridia</taxon>
        <taxon>Lachnospirales</taxon>
        <taxon>Lachnospiraceae</taxon>
        <taxon>Bilifractor</taxon>
    </lineage>
</organism>
<name>A0A7X2P9G1_9FIRM</name>
<proteinExistence type="predicted"/>
<gene>
    <name evidence="1" type="ORF">FYJ60_10220</name>
</gene>
<evidence type="ECO:0000313" key="2">
    <source>
        <dbReference type="Proteomes" id="UP000466864"/>
    </source>
</evidence>
<accession>A0A7X2P9G1</accession>
<reference evidence="1 2" key="1">
    <citation type="submission" date="2019-08" db="EMBL/GenBank/DDBJ databases">
        <title>In-depth cultivation of the pig gut microbiome towards novel bacterial diversity and tailored functional studies.</title>
        <authorList>
            <person name="Wylensek D."/>
            <person name="Hitch T.C.A."/>
            <person name="Clavel T."/>
        </authorList>
    </citation>
    <scope>NUCLEOTIDE SEQUENCE [LARGE SCALE GENOMIC DNA]</scope>
    <source>
        <strain evidence="1 2">Oil+RF-744-WCA-WT-13</strain>
    </source>
</reference>
<dbReference type="EMBL" id="VUMV01000008">
    <property type="protein sequence ID" value="MST82692.1"/>
    <property type="molecule type" value="Genomic_DNA"/>
</dbReference>
<evidence type="ECO:0008006" key="3">
    <source>
        <dbReference type="Google" id="ProtNLM"/>
    </source>
</evidence>
<keyword evidence="2" id="KW-1185">Reference proteome</keyword>
<protein>
    <recommendedName>
        <fullName evidence="3">Ubiquitin-like domain-containing protein</fullName>
    </recommendedName>
</protein>
<comment type="caution">
    <text evidence="1">The sequence shown here is derived from an EMBL/GenBank/DDBJ whole genome shotgun (WGS) entry which is preliminary data.</text>
</comment>